<sequence>MRIFHKIHYSKEDWQKLLALIHQPGDDRTTMPLGFGGLKSDESSQGVWLVGHGCGRTR</sequence>
<comment type="caution">
    <text evidence="1">The sequence shown here is derived from an EMBL/GenBank/DDBJ whole genome shotgun (WGS) entry which is preliminary data.</text>
</comment>
<protein>
    <submittedName>
        <fullName evidence="1">Uncharacterized protein</fullName>
    </submittedName>
</protein>
<organism evidence="1 2">
    <name type="scientific">Rhodopirellula sallentina SM41</name>
    <dbReference type="NCBI Taxonomy" id="1263870"/>
    <lineage>
        <taxon>Bacteria</taxon>
        <taxon>Pseudomonadati</taxon>
        <taxon>Planctomycetota</taxon>
        <taxon>Planctomycetia</taxon>
        <taxon>Pirellulales</taxon>
        <taxon>Pirellulaceae</taxon>
        <taxon>Rhodopirellula</taxon>
    </lineage>
</organism>
<dbReference type="EMBL" id="ANOH01000161">
    <property type="protein sequence ID" value="EMI56227.1"/>
    <property type="molecule type" value="Genomic_DNA"/>
</dbReference>
<evidence type="ECO:0000313" key="2">
    <source>
        <dbReference type="Proteomes" id="UP000011885"/>
    </source>
</evidence>
<evidence type="ECO:0000313" key="1">
    <source>
        <dbReference type="EMBL" id="EMI56227.1"/>
    </source>
</evidence>
<keyword evidence="2" id="KW-1185">Reference proteome</keyword>
<dbReference type="AlphaFoldDB" id="M5U453"/>
<gene>
    <name evidence="1" type="ORF">RSSM_02323</name>
</gene>
<dbReference type="Proteomes" id="UP000011885">
    <property type="component" value="Unassembled WGS sequence"/>
</dbReference>
<dbReference type="PATRIC" id="fig|1263870.3.peg.2471"/>
<name>M5U453_9BACT</name>
<proteinExistence type="predicted"/>
<accession>M5U453</accession>
<dbReference type="RefSeq" id="WP_008677801.1">
    <property type="nucleotide sequence ID" value="NZ_ANOH01000161.1"/>
</dbReference>
<reference evidence="1 2" key="1">
    <citation type="journal article" date="2013" name="Mar. Genomics">
        <title>Expression of sulfatases in Rhodopirellula baltica and the diversity of sulfatases in the genus Rhodopirellula.</title>
        <authorList>
            <person name="Wegner C.E."/>
            <person name="Richter-Heitmann T."/>
            <person name="Klindworth A."/>
            <person name="Klockow C."/>
            <person name="Richter M."/>
            <person name="Achstetter T."/>
            <person name="Glockner F.O."/>
            <person name="Harder J."/>
        </authorList>
    </citation>
    <scope>NUCLEOTIDE SEQUENCE [LARGE SCALE GENOMIC DNA]</scope>
    <source>
        <strain evidence="1 2">SM41</strain>
    </source>
</reference>